<sequence length="282" mass="30354">MNSNASACSAETATDQARKTLPLARGGRNTYNQTTLLPACAAKVRPIMSRTPLWHAIATSLTQDIADTRYTPGDKLPTEAELSARFGVNRHTVRRALADLAEQGLVHARRGSGVFVTPRPTDYPIGKRVRFHQNLRAAGRLPGKEMLSLETRRADATEAEALALPPGAQVHVSQGLSLADGQPIALFISAFPADPLPHLPEALQRLRSVTAALTECGIPDYTRASTRVSAVLADATQALHLRLTEGDPLLRSVAINVDPDGRPVEYGLCWFAGDRVTLTLSD</sequence>
<name>A0A2G8R2D4_9RHOB</name>
<dbReference type="GO" id="GO:0003700">
    <property type="term" value="F:DNA-binding transcription factor activity"/>
    <property type="evidence" value="ECO:0007669"/>
    <property type="project" value="InterPro"/>
</dbReference>
<dbReference type="Pfam" id="PF00392">
    <property type="entry name" value="GntR"/>
    <property type="match status" value="1"/>
</dbReference>
<dbReference type="AlphaFoldDB" id="A0A2G8R2D4"/>
<evidence type="ECO:0000313" key="6">
    <source>
        <dbReference type="Proteomes" id="UP000231259"/>
    </source>
</evidence>
<dbReference type="SUPFAM" id="SSF46785">
    <property type="entry name" value="Winged helix' DNA-binding domain"/>
    <property type="match status" value="1"/>
</dbReference>
<evidence type="ECO:0000313" key="5">
    <source>
        <dbReference type="EMBL" id="PIL15591.1"/>
    </source>
</evidence>
<dbReference type="PRINTS" id="PR00035">
    <property type="entry name" value="HTHGNTR"/>
</dbReference>
<feature type="domain" description="HTH gntR-type" evidence="4">
    <location>
        <begin position="51"/>
        <end position="119"/>
    </location>
</feature>
<dbReference type="InterPro" id="IPR036388">
    <property type="entry name" value="WH-like_DNA-bd_sf"/>
</dbReference>
<proteinExistence type="predicted"/>
<dbReference type="SUPFAM" id="SSF64288">
    <property type="entry name" value="Chorismate lyase-like"/>
    <property type="match status" value="1"/>
</dbReference>
<dbReference type="GO" id="GO:0003677">
    <property type="term" value="F:DNA binding"/>
    <property type="evidence" value="ECO:0007669"/>
    <property type="project" value="UniProtKB-KW"/>
</dbReference>
<gene>
    <name evidence="5" type="ORF">P775_25780</name>
</gene>
<evidence type="ECO:0000256" key="2">
    <source>
        <dbReference type="ARBA" id="ARBA00023125"/>
    </source>
</evidence>
<dbReference type="CDD" id="cd07377">
    <property type="entry name" value="WHTH_GntR"/>
    <property type="match status" value="1"/>
</dbReference>
<dbReference type="Gene3D" id="3.40.1410.10">
    <property type="entry name" value="Chorismate lyase-like"/>
    <property type="match status" value="1"/>
</dbReference>
<evidence type="ECO:0000259" key="4">
    <source>
        <dbReference type="PROSITE" id="PS50949"/>
    </source>
</evidence>
<dbReference type="NCBIfam" id="TIGR02325">
    <property type="entry name" value="C_P_lyase_phnF"/>
    <property type="match status" value="1"/>
</dbReference>
<dbReference type="SMART" id="SM00866">
    <property type="entry name" value="UTRA"/>
    <property type="match status" value="1"/>
</dbReference>
<dbReference type="SMART" id="SM00345">
    <property type="entry name" value="HTH_GNTR"/>
    <property type="match status" value="1"/>
</dbReference>
<dbReference type="InterPro" id="IPR050679">
    <property type="entry name" value="Bact_HTH_transcr_reg"/>
</dbReference>
<dbReference type="EMBL" id="AWWI01000176">
    <property type="protein sequence ID" value="PIL15591.1"/>
    <property type="molecule type" value="Genomic_DNA"/>
</dbReference>
<comment type="caution">
    <text evidence="5">The sequence shown here is derived from an EMBL/GenBank/DDBJ whole genome shotgun (WGS) entry which is preliminary data.</text>
</comment>
<dbReference type="PROSITE" id="PS50949">
    <property type="entry name" value="HTH_GNTR"/>
    <property type="match status" value="1"/>
</dbReference>
<evidence type="ECO:0000256" key="3">
    <source>
        <dbReference type="ARBA" id="ARBA00023163"/>
    </source>
</evidence>
<dbReference type="InterPro" id="IPR000524">
    <property type="entry name" value="Tscrpt_reg_HTH_GntR"/>
</dbReference>
<dbReference type="PANTHER" id="PTHR44846:SF1">
    <property type="entry name" value="MANNOSYL-D-GLYCERATE TRANSPORT_METABOLISM SYSTEM REPRESSOR MNGR-RELATED"/>
    <property type="match status" value="1"/>
</dbReference>
<organism evidence="5 6">
    <name type="scientific">Puniceibacterium antarcticum</name>
    <dbReference type="NCBI Taxonomy" id="1206336"/>
    <lineage>
        <taxon>Bacteria</taxon>
        <taxon>Pseudomonadati</taxon>
        <taxon>Pseudomonadota</taxon>
        <taxon>Alphaproteobacteria</taxon>
        <taxon>Rhodobacterales</taxon>
        <taxon>Paracoccaceae</taxon>
        <taxon>Puniceibacterium</taxon>
    </lineage>
</organism>
<protein>
    <recommendedName>
        <fullName evidence="4">HTH gntR-type domain-containing protein</fullName>
    </recommendedName>
</protein>
<keyword evidence="1" id="KW-0805">Transcription regulation</keyword>
<keyword evidence="3" id="KW-0804">Transcription</keyword>
<dbReference type="Pfam" id="PF07702">
    <property type="entry name" value="UTRA"/>
    <property type="match status" value="1"/>
</dbReference>
<dbReference type="Gene3D" id="1.10.10.10">
    <property type="entry name" value="Winged helix-like DNA-binding domain superfamily/Winged helix DNA-binding domain"/>
    <property type="match status" value="1"/>
</dbReference>
<dbReference type="InterPro" id="IPR036390">
    <property type="entry name" value="WH_DNA-bd_sf"/>
</dbReference>
<reference evidence="5 6" key="1">
    <citation type="submission" date="2013-09" db="EMBL/GenBank/DDBJ databases">
        <title>Genome sequencing of Phaeobacter antarcticus sp. nov. SM1211.</title>
        <authorList>
            <person name="Zhang X.-Y."/>
            <person name="Liu C."/>
            <person name="Chen X.-L."/>
            <person name="Xie B.-B."/>
            <person name="Qin Q.-L."/>
            <person name="Rong J.-C."/>
            <person name="Zhang Y.-Z."/>
        </authorList>
    </citation>
    <scope>NUCLEOTIDE SEQUENCE [LARGE SCALE GENOMIC DNA]</scope>
    <source>
        <strain evidence="5 6">SM1211</strain>
    </source>
</reference>
<dbReference type="InterPro" id="IPR011663">
    <property type="entry name" value="UTRA"/>
</dbReference>
<keyword evidence="6" id="KW-1185">Reference proteome</keyword>
<evidence type="ECO:0000256" key="1">
    <source>
        <dbReference type="ARBA" id="ARBA00023015"/>
    </source>
</evidence>
<keyword evidence="2" id="KW-0238">DNA-binding</keyword>
<dbReference type="GO" id="GO:0045892">
    <property type="term" value="P:negative regulation of DNA-templated transcription"/>
    <property type="evidence" value="ECO:0007669"/>
    <property type="project" value="TreeGrafter"/>
</dbReference>
<dbReference type="PANTHER" id="PTHR44846">
    <property type="entry name" value="MANNOSYL-D-GLYCERATE TRANSPORT/METABOLISM SYSTEM REPRESSOR MNGR-RELATED"/>
    <property type="match status" value="1"/>
</dbReference>
<dbReference type="InterPro" id="IPR028978">
    <property type="entry name" value="Chorismate_lyase_/UTRA_dom_sf"/>
</dbReference>
<dbReference type="InterPro" id="IPR012702">
    <property type="entry name" value="CP_lyase_PhnF"/>
</dbReference>
<dbReference type="Proteomes" id="UP000231259">
    <property type="component" value="Unassembled WGS sequence"/>
</dbReference>
<accession>A0A2G8R2D4</accession>